<keyword evidence="3" id="KW-1185">Reference proteome</keyword>
<dbReference type="Pfam" id="PF03724">
    <property type="entry name" value="META"/>
    <property type="match status" value="1"/>
</dbReference>
<evidence type="ECO:0000313" key="3">
    <source>
        <dbReference type="Proteomes" id="UP000013909"/>
    </source>
</evidence>
<reference evidence="2 3" key="1">
    <citation type="submission" date="2013-02" db="EMBL/GenBank/DDBJ databases">
        <title>A novel strain isolated from Lonar lake, Maharashtra, India.</title>
        <authorList>
            <person name="Singh A."/>
        </authorList>
    </citation>
    <scope>NUCLEOTIDE SEQUENCE [LARGE SCALE GENOMIC DNA]</scope>
    <source>
        <strain evidence="2 3">AK24</strain>
    </source>
</reference>
<comment type="caution">
    <text evidence="2">The sequence shown here is derived from an EMBL/GenBank/DDBJ whole genome shotgun (WGS) entry which is preliminary data.</text>
</comment>
<dbReference type="Proteomes" id="UP000013909">
    <property type="component" value="Unassembled WGS sequence"/>
</dbReference>
<dbReference type="AlphaFoldDB" id="R7ZMU3"/>
<organism evidence="2 3">
    <name type="scientific">Lunatimonas lonarensis</name>
    <dbReference type="NCBI Taxonomy" id="1232681"/>
    <lineage>
        <taxon>Bacteria</taxon>
        <taxon>Pseudomonadati</taxon>
        <taxon>Bacteroidota</taxon>
        <taxon>Cytophagia</taxon>
        <taxon>Cytophagales</taxon>
        <taxon>Cyclobacteriaceae</taxon>
    </lineage>
</organism>
<sequence>MWAFYGAGPVNGFGGAYQVGEKEGEIRSNGRIGQTFVGSTKAMMDFESNYFSALRSMYRFSIDRNLLTIGFGDGSKEMVFALIDLPQNQLFSVQPEGSNMQEVPK</sequence>
<dbReference type="Gene3D" id="2.40.128.270">
    <property type="match status" value="1"/>
</dbReference>
<evidence type="ECO:0000313" key="2">
    <source>
        <dbReference type="EMBL" id="EON75421.1"/>
    </source>
</evidence>
<evidence type="ECO:0000259" key="1">
    <source>
        <dbReference type="Pfam" id="PF03724"/>
    </source>
</evidence>
<accession>R7ZMU3</accession>
<feature type="domain" description="DUF306" evidence="1">
    <location>
        <begin position="4"/>
        <end position="80"/>
    </location>
</feature>
<protein>
    <recommendedName>
        <fullName evidence="1">DUF306 domain-containing protein</fullName>
    </recommendedName>
</protein>
<dbReference type="InterPro" id="IPR038670">
    <property type="entry name" value="HslJ-like_sf"/>
</dbReference>
<gene>
    <name evidence="2" type="ORF">ADIS_4125</name>
</gene>
<dbReference type="EMBL" id="AQHR01000107">
    <property type="protein sequence ID" value="EON75421.1"/>
    <property type="molecule type" value="Genomic_DNA"/>
</dbReference>
<proteinExistence type="predicted"/>
<dbReference type="InterPro" id="IPR005184">
    <property type="entry name" value="DUF306_Meta_HslJ"/>
</dbReference>
<name>R7ZMU3_9BACT</name>